<evidence type="ECO:0000313" key="1">
    <source>
        <dbReference type="EMBL" id="KAI3822820.1"/>
    </source>
</evidence>
<name>A0ACB9JS58_9ASTR</name>
<dbReference type="Proteomes" id="UP001056120">
    <property type="component" value="Linkage Group LG03"/>
</dbReference>
<sequence>MTGAAMRAVLELVVWVPGLRKKCKRKGVFASLFGVGAPEALVIGVVALFIFGPKGLAEGRPEAVGGGLKMMMYAKGDDVAKCGRRKHEPDFDLHGPKGTTIHSTEDDSSKLQQPIQSNDNDTSPEVVDPKPATENGDRDRESEVSATDAAAPRRRLDFSPNLIFILIIVIGLRLRLDVTSAIEPKMN</sequence>
<reference evidence="2" key="1">
    <citation type="journal article" date="2022" name="Mol. Ecol. Resour.">
        <title>The genomes of chicory, endive, great burdock and yacon provide insights into Asteraceae palaeo-polyploidization history and plant inulin production.</title>
        <authorList>
            <person name="Fan W."/>
            <person name="Wang S."/>
            <person name="Wang H."/>
            <person name="Wang A."/>
            <person name="Jiang F."/>
            <person name="Liu H."/>
            <person name="Zhao H."/>
            <person name="Xu D."/>
            <person name="Zhang Y."/>
        </authorList>
    </citation>
    <scope>NUCLEOTIDE SEQUENCE [LARGE SCALE GENOMIC DNA]</scope>
    <source>
        <strain evidence="2">cv. Yunnan</strain>
    </source>
</reference>
<dbReference type="EMBL" id="CM042020">
    <property type="protein sequence ID" value="KAI3822820.1"/>
    <property type="molecule type" value="Genomic_DNA"/>
</dbReference>
<reference evidence="1 2" key="2">
    <citation type="journal article" date="2022" name="Mol. Ecol. Resour.">
        <title>The genomes of chicory, endive, great burdock and yacon provide insights into Asteraceae paleo-polyploidization history and plant inulin production.</title>
        <authorList>
            <person name="Fan W."/>
            <person name="Wang S."/>
            <person name="Wang H."/>
            <person name="Wang A."/>
            <person name="Jiang F."/>
            <person name="Liu H."/>
            <person name="Zhao H."/>
            <person name="Xu D."/>
            <person name="Zhang Y."/>
        </authorList>
    </citation>
    <scope>NUCLEOTIDE SEQUENCE [LARGE SCALE GENOMIC DNA]</scope>
    <source>
        <strain evidence="2">cv. Yunnan</strain>
        <tissue evidence="1">Leaves</tissue>
    </source>
</reference>
<proteinExistence type="predicted"/>
<keyword evidence="2" id="KW-1185">Reference proteome</keyword>
<gene>
    <name evidence="1" type="ORF">L1987_10418</name>
</gene>
<comment type="caution">
    <text evidence="1">The sequence shown here is derived from an EMBL/GenBank/DDBJ whole genome shotgun (WGS) entry which is preliminary data.</text>
</comment>
<accession>A0ACB9JS58</accession>
<evidence type="ECO:0000313" key="2">
    <source>
        <dbReference type="Proteomes" id="UP001056120"/>
    </source>
</evidence>
<organism evidence="1 2">
    <name type="scientific">Smallanthus sonchifolius</name>
    <dbReference type="NCBI Taxonomy" id="185202"/>
    <lineage>
        <taxon>Eukaryota</taxon>
        <taxon>Viridiplantae</taxon>
        <taxon>Streptophyta</taxon>
        <taxon>Embryophyta</taxon>
        <taxon>Tracheophyta</taxon>
        <taxon>Spermatophyta</taxon>
        <taxon>Magnoliopsida</taxon>
        <taxon>eudicotyledons</taxon>
        <taxon>Gunneridae</taxon>
        <taxon>Pentapetalae</taxon>
        <taxon>asterids</taxon>
        <taxon>campanulids</taxon>
        <taxon>Asterales</taxon>
        <taxon>Asteraceae</taxon>
        <taxon>Asteroideae</taxon>
        <taxon>Heliantheae alliance</taxon>
        <taxon>Millerieae</taxon>
        <taxon>Smallanthus</taxon>
    </lineage>
</organism>
<protein>
    <submittedName>
        <fullName evidence="1">Uncharacterized protein</fullName>
    </submittedName>
</protein>